<feature type="transmembrane region" description="Helical" evidence="1">
    <location>
        <begin position="12"/>
        <end position="35"/>
    </location>
</feature>
<reference evidence="2 3" key="1">
    <citation type="submission" date="2019-03" db="EMBL/GenBank/DDBJ databases">
        <title>Genomic Encyclopedia of Type Strains, Phase IV (KMG-IV): sequencing the most valuable type-strain genomes for metagenomic binning, comparative biology and taxonomic classification.</title>
        <authorList>
            <person name="Goeker M."/>
        </authorList>
    </citation>
    <scope>NUCLEOTIDE SEQUENCE [LARGE SCALE GENOMIC DNA]</scope>
    <source>
        <strain evidence="2 3">DSM 16998</strain>
    </source>
</reference>
<evidence type="ECO:0000313" key="2">
    <source>
        <dbReference type="EMBL" id="TDP71249.1"/>
    </source>
</evidence>
<accession>A0A4R6QL87</accession>
<proteinExistence type="predicted"/>
<keyword evidence="1" id="KW-0472">Membrane</keyword>
<evidence type="ECO:0000256" key="1">
    <source>
        <dbReference type="SAM" id="Phobius"/>
    </source>
</evidence>
<dbReference type="PANTHER" id="PTHR39594">
    <property type="entry name" value="PROTEIN YCHQ"/>
    <property type="match status" value="1"/>
</dbReference>
<dbReference type="OrthoDB" id="5588650at2"/>
<dbReference type="InterPro" id="IPR007360">
    <property type="entry name" value="SirB"/>
</dbReference>
<keyword evidence="1" id="KW-0812">Transmembrane</keyword>
<keyword evidence="1" id="KW-1133">Transmembrane helix</keyword>
<dbReference type="InParanoid" id="A0A4R6QL87"/>
<comment type="caution">
    <text evidence="2">The sequence shown here is derived from an EMBL/GenBank/DDBJ whole genome shotgun (WGS) entry which is preliminary data.</text>
</comment>
<dbReference type="PANTHER" id="PTHR39594:SF1">
    <property type="entry name" value="PROTEIN YCHQ"/>
    <property type="match status" value="1"/>
</dbReference>
<organism evidence="2 3">
    <name type="scientific">Roseateles toxinivorans</name>
    <dbReference type="NCBI Taxonomy" id="270368"/>
    <lineage>
        <taxon>Bacteria</taxon>
        <taxon>Pseudomonadati</taxon>
        <taxon>Pseudomonadota</taxon>
        <taxon>Betaproteobacteria</taxon>
        <taxon>Burkholderiales</taxon>
        <taxon>Sphaerotilaceae</taxon>
        <taxon>Roseateles</taxon>
    </lineage>
</organism>
<feature type="transmembrane region" description="Helical" evidence="1">
    <location>
        <begin position="47"/>
        <end position="65"/>
    </location>
</feature>
<protein>
    <submittedName>
        <fullName evidence="2">Putative membrane protein SirB2</fullName>
    </submittedName>
</protein>
<keyword evidence="3" id="KW-1185">Reference proteome</keyword>
<dbReference type="GO" id="GO:0005886">
    <property type="term" value="C:plasma membrane"/>
    <property type="evidence" value="ECO:0007669"/>
    <property type="project" value="TreeGrafter"/>
</dbReference>
<dbReference type="EMBL" id="SNXS01000003">
    <property type="protein sequence ID" value="TDP71249.1"/>
    <property type="molecule type" value="Genomic_DNA"/>
</dbReference>
<dbReference type="AlphaFoldDB" id="A0A4R6QL87"/>
<name>A0A4R6QL87_9BURK</name>
<dbReference type="FunCoup" id="A0A4R6QL87">
    <property type="interactions" value="40"/>
</dbReference>
<dbReference type="Proteomes" id="UP000295361">
    <property type="component" value="Unassembled WGS sequence"/>
</dbReference>
<dbReference type="PIRSF" id="PIRSF005610">
    <property type="entry name" value="SirB"/>
    <property type="match status" value="1"/>
</dbReference>
<gene>
    <name evidence="2" type="ORF">DES47_103229</name>
</gene>
<feature type="transmembrane region" description="Helical" evidence="1">
    <location>
        <begin position="71"/>
        <end position="90"/>
    </location>
</feature>
<feature type="transmembrane region" description="Helical" evidence="1">
    <location>
        <begin position="102"/>
        <end position="119"/>
    </location>
</feature>
<dbReference type="Pfam" id="PF04247">
    <property type="entry name" value="SirB"/>
    <property type="match status" value="1"/>
</dbReference>
<dbReference type="RefSeq" id="WP_133701037.1">
    <property type="nucleotide sequence ID" value="NZ_SNXS01000003.1"/>
</dbReference>
<sequence length="127" mass="13623">MDYFVVKTVHQGAVLLSISGFFARGLGSLLGAAWVQGRLAKSLPHGVDAVLLLSALWLAWMLRLTPDEAPWLLAKIIGLLVYIALGMLALKPGRPWGLRAAAWLAALATVGWMVSVAITKNPLGFFS</sequence>
<evidence type="ECO:0000313" key="3">
    <source>
        <dbReference type="Proteomes" id="UP000295361"/>
    </source>
</evidence>